<dbReference type="RefSeq" id="WP_290401374.1">
    <property type="nucleotide sequence ID" value="NZ_JAUHLN010000004.1"/>
</dbReference>
<evidence type="ECO:0000313" key="5">
    <source>
        <dbReference type="EMBL" id="MDN4075099.1"/>
    </source>
</evidence>
<name>A0ABT8EB22_9BACL</name>
<organism evidence="5 6">
    <name type="scientific">Fictibacillus terranigra</name>
    <dbReference type="NCBI Taxonomy" id="3058424"/>
    <lineage>
        <taxon>Bacteria</taxon>
        <taxon>Bacillati</taxon>
        <taxon>Bacillota</taxon>
        <taxon>Bacilli</taxon>
        <taxon>Bacillales</taxon>
        <taxon>Fictibacillaceae</taxon>
        <taxon>Fictibacillus</taxon>
    </lineage>
</organism>
<keyword evidence="1 3" id="KW-0807">Transducer</keyword>
<dbReference type="InterPro" id="IPR004090">
    <property type="entry name" value="Chemotax_Me-accpt_rcpt"/>
</dbReference>
<feature type="domain" description="Methyl-accepting transducer" evidence="4">
    <location>
        <begin position="1"/>
        <end position="123"/>
    </location>
</feature>
<evidence type="ECO:0000256" key="1">
    <source>
        <dbReference type="ARBA" id="ARBA00023224"/>
    </source>
</evidence>
<evidence type="ECO:0000256" key="3">
    <source>
        <dbReference type="PROSITE-ProRule" id="PRU00284"/>
    </source>
</evidence>
<dbReference type="Gene3D" id="1.10.287.950">
    <property type="entry name" value="Methyl-accepting chemotaxis protein"/>
    <property type="match status" value="1"/>
</dbReference>
<dbReference type="Proteomes" id="UP001168694">
    <property type="component" value="Unassembled WGS sequence"/>
</dbReference>
<evidence type="ECO:0000256" key="2">
    <source>
        <dbReference type="ARBA" id="ARBA00029447"/>
    </source>
</evidence>
<dbReference type="Pfam" id="PF00015">
    <property type="entry name" value="MCPsignal"/>
    <property type="match status" value="1"/>
</dbReference>
<evidence type="ECO:0000313" key="6">
    <source>
        <dbReference type="Proteomes" id="UP001168694"/>
    </source>
</evidence>
<keyword evidence="6" id="KW-1185">Reference proteome</keyword>
<comment type="similarity">
    <text evidence="2">Belongs to the methyl-accepting chemotaxis (MCP) protein family.</text>
</comment>
<dbReference type="EMBL" id="JAUHLN010000004">
    <property type="protein sequence ID" value="MDN4075099.1"/>
    <property type="molecule type" value="Genomic_DNA"/>
</dbReference>
<comment type="caution">
    <text evidence="5">The sequence shown here is derived from an EMBL/GenBank/DDBJ whole genome shotgun (WGS) entry which is preliminary data.</text>
</comment>
<dbReference type="InterPro" id="IPR004089">
    <property type="entry name" value="MCPsignal_dom"/>
</dbReference>
<dbReference type="PRINTS" id="PR00260">
    <property type="entry name" value="CHEMTRNSDUCR"/>
</dbReference>
<proteinExistence type="inferred from homology"/>
<evidence type="ECO:0000259" key="4">
    <source>
        <dbReference type="PROSITE" id="PS50111"/>
    </source>
</evidence>
<dbReference type="PROSITE" id="PS50111">
    <property type="entry name" value="CHEMOTAXIS_TRANSDUC_2"/>
    <property type="match status" value="1"/>
</dbReference>
<gene>
    <name evidence="5" type="ORF">QYF49_19195</name>
</gene>
<protein>
    <submittedName>
        <fullName evidence="5">Methyl-accepting chemotaxis protein</fullName>
    </submittedName>
</protein>
<sequence length="187" mass="21143">MVEVIEGISEQTNPLALNAVIEAARGGEHGKGFAVVASEVRKLAQQSGEATRQISDIIFHIQNETVQVVQKMELVNAEVREGIGVMNEAGASFKQIQHSIQSVTEHIRRVSDAMHGVSAGIEQRFRPWIPSRGLPPKQPGLHSKFWLQHRNSWLPSKKCQPKPLHWQSWHIRLKCKKKQRVSAFFYV</sequence>
<dbReference type="PANTHER" id="PTHR32089:SF112">
    <property type="entry name" value="LYSOZYME-LIKE PROTEIN-RELATED"/>
    <property type="match status" value="1"/>
</dbReference>
<dbReference type="PANTHER" id="PTHR32089">
    <property type="entry name" value="METHYL-ACCEPTING CHEMOTAXIS PROTEIN MCPB"/>
    <property type="match status" value="1"/>
</dbReference>
<accession>A0ABT8EB22</accession>
<reference evidence="5" key="1">
    <citation type="submission" date="2023-06" db="EMBL/GenBank/DDBJ databases">
        <title>Draft Genome Sequences of Representative Paenibacillus Polymyxa, Bacillus cereus, Fictibacillus sp., and Brevibacillus agri Strains Isolated from Amazonian Dark Earth.</title>
        <authorList>
            <person name="Pellegrinetti T.A."/>
            <person name="Cunha I.C.M."/>
            <person name="Chaves M.G."/>
            <person name="Freitas A.S."/>
            <person name="Silva A.V.R."/>
            <person name="Tsai S.M."/>
            <person name="Mendes L.W."/>
        </authorList>
    </citation>
    <scope>NUCLEOTIDE SEQUENCE</scope>
    <source>
        <strain evidence="5">CENA-BCM004</strain>
    </source>
</reference>
<dbReference type="SUPFAM" id="SSF58104">
    <property type="entry name" value="Methyl-accepting chemotaxis protein (MCP) signaling domain"/>
    <property type="match status" value="1"/>
</dbReference>